<keyword evidence="2" id="KW-1185">Reference proteome</keyword>
<dbReference type="Proteomes" id="UP001177021">
    <property type="component" value="Unassembled WGS sequence"/>
</dbReference>
<proteinExistence type="predicted"/>
<sequence length="339" mass="37311">MPQTERACKHVDTTTRSPSIATMEQFLRGGESSRMSPTYSTSPSSPSSSYFEKVKHHDPEEDQGLYQRKSVLSKVKERAKKLVSRNSLSRRRQDEDNFTPSWGVSLEDEEGEEEDAEYLGAPIYESELAPEEYKENARQHPRANPVISEKRVLKTTKPGEQQDKQNALSPVKSSTTITPQLATSSTTTNSPNQDTTMTHEKLTPTIVDKTAKALTHSASSKPHVTSIITPVAPLSSSMMRNNSSPSSSSPLSHVKFATSPKSPNNSQSLMSPRRSSNGISVIEKVKGAVTSLLRNDEQPQQKYFVKSPTTRANSSQISNTTTHEVGQGADNHGRILQTN</sequence>
<protein>
    <submittedName>
        <fullName evidence="1">Uncharacterized protein</fullName>
    </submittedName>
</protein>
<accession>A0ACB0KX89</accession>
<reference evidence="1" key="1">
    <citation type="submission" date="2023-10" db="EMBL/GenBank/DDBJ databases">
        <authorList>
            <person name="Rodriguez Cubillos JULIANA M."/>
            <person name="De Vega J."/>
        </authorList>
    </citation>
    <scope>NUCLEOTIDE SEQUENCE</scope>
</reference>
<organism evidence="1 2">
    <name type="scientific">Trifolium pratense</name>
    <name type="common">Red clover</name>
    <dbReference type="NCBI Taxonomy" id="57577"/>
    <lineage>
        <taxon>Eukaryota</taxon>
        <taxon>Viridiplantae</taxon>
        <taxon>Streptophyta</taxon>
        <taxon>Embryophyta</taxon>
        <taxon>Tracheophyta</taxon>
        <taxon>Spermatophyta</taxon>
        <taxon>Magnoliopsida</taxon>
        <taxon>eudicotyledons</taxon>
        <taxon>Gunneridae</taxon>
        <taxon>Pentapetalae</taxon>
        <taxon>rosids</taxon>
        <taxon>fabids</taxon>
        <taxon>Fabales</taxon>
        <taxon>Fabaceae</taxon>
        <taxon>Papilionoideae</taxon>
        <taxon>50 kb inversion clade</taxon>
        <taxon>NPAAA clade</taxon>
        <taxon>Hologalegina</taxon>
        <taxon>IRL clade</taxon>
        <taxon>Trifolieae</taxon>
        <taxon>Trifolium</taxon>
    </lineage>
</organism>
<evidence type="ECO:0000313" key="1">
    <source>
        <dbReference type="EMBL" id="CAJ2660916.1"/>
    </source>
</evidence>
<evidence type="ECO:0000313" key="2">
    <source>
        <dbReference type="Proteomes" id="UP001177021"/>
    </source>
</evidence>
<name>A0ACB0KX89_TRIPR</name>
<gene>
    <name evidence="1" type="ORF">MILVUS5_LOCUS26759</name>
</gene>
<dbReference type="EMBL" id="CASHSV030000311">
    <property type="protein sequence ID" value="CAJ2660916.1"/>
    <property type="molecule type" value="Genomic_DNA"/>
</dbReference>
<comment type="caution">
    <text evidence="1">The sequence shown here is derived from an EMBL/GenBank/DDBJ whole genome shotgun (WGS) entry which is preliminary data.</text>
</comment>